<dbReference type="InterPro" id="IPR036047">
    <property type="entry name" value="F-box-like_dom_sf"/>
</dbReference>
<dbReference type="Pfam" id="PF23622">
    <property type="entry name" value="LRR_At1g61320_AtMIF1"/>
    <property type="match status" value="1"/>
</dbReference>
<name>A0A2P2LVU6_RHIMU</name>
<accession>A0A2P2LVU6</accession>
<evidence type="ECO:0000259" key="1">
    <source>
        <dbReference type="Pfam" id="PF00646"/>
    </source>
</evidence>
<dbReference type="Gene3D" id="1.20.1280.50">
    <property type="match status" value="1"/>
</dbReference>
<dbReference type="InterPro" id="IPR001810">
    <property type="entry name" value="F-box_dom"/>
</dbReference>
<dbReference type="InterPro" id="IPR053772">
    <property type="entry name" value="At1g61320/At1g61330-like"/>
</dbReference>
<feature type="domain" description="F-box" evidence="1">
    <location>
        <begin position="39"/>
        <end position="74"/>
    </location>
</feature>
<organism evidence="3">
    <name type="scientific">Rhizophora mucronata</name>
    <name type="common">Asiatic mangrove</name>
    <dbReference type="NCBI Taxonomy" id="61149"/>
    <lineage>
        <taxon>Eukaryota</taxon>
        <taxon>Viridiplantae</taxon>
        <taxon>Streptophyta</taxon>
        <taxon>Embryophyta</taxon>
        <taxon>Tracheophyta</taxon>
        <taxon>Spermatophyta</taxon>
        <taxon>Magnoliopsida</taxon>
        <taxon>eudicotyledons</taxon>
        <taxon>Gunneridae</taxon>
        <taxon>Pentapetalae</taxon>
        <taxon>rosids</taxon>
        <taxon>fabids</taxon>
        <taxon>Malpighiales</taxon>
        <taxon>Rhizophoraceae</taxon>
        <taxon>Rhizophora</taxon>
    </lineage>
</organism>
<dbReference type="PANTHER" id="PTHR34145:SF28">
    <property type="entry name" value="F-BOX DOMAIN-CONTAINING PROTEIN"/>
    <property type="match status" value="1"/>
</dbReference>
<proteinExistence type="predicted"/>
<sequence>MFLQQTSALRSLLGVFSRKQKDWKNFNSIGDKMEAIDLISGLPPYIIHHIMSFLELKQVVQTSVLSKTWYRLWECYPILVFNRSLFSPPRPPRSTTKHQPFDESTRKFAIYIDNSLRRFCELKLQIQKFRLAISAIDVELCSMVDKWIELAVETGVREIDLCVLKYGDTSYTLPQTILSARCIKALKIYGCSWMQPFASYNLQLRFLEKLFLGGVYVSEEMILKLTSECPLLEDFSLKYCWGLKCFDVSKSSKVKVVLLEDVKDLKIIKMAALTVRSFTLCCCRTPSCLINVEGCKNLKTLSLLYVDISDLEFHNLISTLPLLEDLTLHSCASPKGVKISSEQLKRLDFVRDTPWEVFEIGTPNLQEFRYRGNEVPCSYSISAPCRWFIGFRYLCTYDIFDCLKLKQFLATGNRIAELALCFGKNLLKLPQLRENMPCLPLEIGNLHLYVSLSESHYTTLLENLLCVCYPKTVSVEVDPAAKVHFYKWFFDELTERDVSCCDSSNVKCWRHYLKAISSKDTLTDADAVPPNGEVRFSLEWHPHTLDTIA</sequence>
<protein>
    <submittedName>
        <fullName evidence="3">Uncharacterized protein</fullName>
    </submittedName>
</protein>
<feature type="domain" description="At1g61320/AtMIF1 LRR" evidence="2">
    <location>
        <begin position="126"/>
        <end position="280"/>
    </location>
</feature>
<dbReference type="AlphaFoldDB" id="A0A2P2LVU6"/>
<dbReference type="InterPro" id="IPR055357">
    <property type="entry name" value="LRR_At1g61320_AtMIF1"/>
</dbReference>
<evidence type="ECO:0000259" key="2">
    <source>
        <dbReference type="Pfam" id="PF23622"/>
    </source>
</evidence>
<reference evidence="3" key="1">
    <citation type="submission" date="2018-02" db="EMBL/GenBank/DDBJ databases">
        <title>Rhizophora mucronata_Transcriptome.</title>
        <authorList>
            <person name="Meera S.P."/>
            <person name="Sreeshan A."/>
            <person name="Augustine A."/>
        </authorList>
    </citation>
    <scope>NUCLEOTIDE SEQUENCE</scope>
    <source>
        <tissue evidence="3">Leaf</tissue>
    </source>
</reference>
<dbReference type="SUPFAM" id="SSF81383">
    <property type="entry name" value="F-box domain"/>
    <property type="match status" value="1"/>
</dbReference>
<dbReference type="PANTHER" id="PTHR34145">
    <property type="entry name" value="OS02G0105600 PROTEIN"/>
    <property type="match status" value="1"/>
</dbReference>
<evidence type="ECO:0000313" key="3">
    <source>
        <dbReference type="EMBL" id="MBX22086.1"/>
    </source>
</evidence>
<dbReference type="InterPro" id="IPR032675">
    <property type="entry name" value="LRR_dom_sf"/>
</dbReference>
<dbReference type="EMBL" id="GGEC01041602">
    <property type="protein sequence ID" value="MBX22086.1"/>
    <property type="molecule type" value="Transcribed_RNA"/>
</dbReference>
<dbReference type="Pfam" id="PF00646">
    <property type="entry name" value="F-box"/>
    <property type="match status" value="1"/>
</dbReference>
<dbReference type="Gene3D" id="3.80.10.10">
    <property type="entry name" value="Ribonuclease Inhibitor"/>
    <property type="match status" value="1"/>
</dbReference>
<dbReference type="SUPFAM" id="SSF52047">
    <property type="entry name" value="RNI-like"/>
    <property type="match status" value="1"/>
</dbReference>